<sequence>MIIDFKYIPTFAQNKINIPMKRIVLLLLSLLAVGCSKSEENPNYSEISGAYSKDFGTGNGNIWLWIQSSGNFELKSTYASGKESVFKGRIIKKDGDSYSFEIESGRRVNSDLPAKGDVFECLYWETNKEMSITYDGANIRYERLTLQTKYK</sequence>
<dbReference type="AlphaFoldDB" id="A0A7Z8YE08"/>
<dbReference type="EMBL" id="UYIQ01000001">
    <property type="protein sequence ID" value="VDG82664.1"/>
    <property type="molecule type" value="Genomic_DNA"/>
</dbReference>
<comment type="caution">
    <text evidence="1">The sequence shown here is derived from an EMBL/GenBank/DDBJ whole genome shotgun (WGS) entry which is preliminary data.</text>
</comment>
<dbReference type="Proteomes" id="UP000276733">
    <property type="component" value="Unassembled WGS sequence"/>
</dbReference>
<reference evidence="1 2" key="1">
    <citation type="submission" date="2018-11" db="EMBL/GenBank/DDBJ databases">
        <authorList>
            <consortium name="Pathogen Informatics"/>
        </authorList>
    </citation>
    <scope>NUCLEOTIDE SEQUENCE [LARGE SCALE GENOMIC DNA]</scope>
    <source>
        <strain evidence="1 2">NCTC11458</strain>
    </source>
</reference>
<proteinExistence type="predicted"/>
<organism evidence="1 2">
    <name type="scientific">Capnocytophaga ochracea</name>
    <dbReference type="NCBI Taxonomy" id="1018"/>
    <lineage>
        <taxon>Bacteria</taxon>
        <taxon>Pseudomonadati</taxon>
        <taxon>Bacteroidota</taxon>
        <taxon>Flavobacteriia</taxon>
        <taxon>Flavobacteriales</taxon>
        <taxon>Flavobacteriaceae</taxon>
        <taxon>Capnocytophaga</taxon>
    </lineage>
</organism>
<protein>
    <recommendedName>
        <fullName evidence="3">Lipoprotein</fullName>
    </recommendedName>
</protein>
<gene>
    <name evidence="1" type="ORF">NCTC11458_01971</name>
</gene>
<evidence type="ECO:0000313" key="2">
    <source>
        <dbReference type="Proteomes" id="UP000276733"/>
    </source>
</evidence>
<evidence type="ECO:0008006" key="3">
    <source>
        <dbReference type="Google" id="ProtNLM"/>
    </source>
</evidence>
<accession>A0A7Z8YE08</accession>
<name>A0A7Z8YE08_CAPOC</name>
<dbReference type="PROSITE" id="PS51257">
    <property type="entry name" value="PROKAR_LIPOPROTEIN"/>
    <property type="match status" value="1"/>
</dbReference>
<evidence type="ECO:0000313" key="1">
    <source>
        <dbReference type="EMBL" id="VDG82664.1"/>
    </source>
</evidence>